<name>A0A371J6L5_9FIRM</name>
<dbReference type="EMBL" id="NOJY02000007">
    <property type="protein sequence ID" value="RDY28318.1"/>
    <property type="molecule type" value="Genomic_DNA"/>
</dbReference>
<accession>A0A371J6L5</accession>
<dbReference type="AlphaFoldDB" id="A0A371J6L5"/>
<comment type="caution">
    <text evidence="1">The sequence shown here is derived from an EMBL/GenBank/DDBJ whole genome shotgun (WGS) entry which is preliminary data.</text>
</comment>
<reference evidence="1 2" key="1">
    <citation type="journal article" date="2017" name="Genome Announc.">
        <title>Draft Genome Sequence of Romboutsia weinsteinii sp. nov. Strain CCRI-19649(T) Isolated from Surface Water.</title>
        <authorList>
            <person name="Maheux A.F."/>
            <person name="Boudreau D.K."/>
            <person name="Berube E."/>
            <person name="Boissinot M."/>
            <person name="Cantin P."/>
            <person name="Raymond F."/>
            <person name="Corbeil J."/>
            <person name="Omar R.F."/>
            <person name="Bergeron M.G."/>
        </authorList>
    </citation>
    <scope>NUCLEOTIDE SEQUENCE [LARGE SCALE GENOMIC DNA]</scope>
    <source>
        <strain evidence="1 2">CCRI-19649</strain>
    </source>
</reference>
<evidence type="ECO:0000313" key="2">
    <source>
        <dbReference type="Proteomes" id="UP000215694"/>
    </source>
</evidence>
<keyword evidence="2" id="KW-1185">Reference proteome</keyword>
<protein>
    <submittedName>
        <fullName evidence="1">DUF134 domain-containing protein</fullName>
    </submittedName>
</protein>
<gene>
    <name evidence="1" type="ORF">CHL78_005305</name>
</gene>
<evidence type="ECO:0000313" key="1">
    <source>
        <dbReference type="EMBL" id="RDY28318.1"/>
    </source>
</evidence>
<organism evidence="1 2">
    <name type="scientific">Romboutsia weinsteinii</name>
    <dbReference type="NCBI Taxonomy" id="2020949"/>
    <lineage>
        <taxon>Bacteria</taxon>
        <taxon>Bacillati</taxon>
        <taxon>Bacillota</taxon>
        <taxon>Clostridia</taxon>
        <taxon>Peptostreptococcales</taxon>
        <taxon>Peptostreptococcaceae</taxon>
        <taxon>Romboutsia</taxon>
    </lineage>
</organism>
<proteinExistence type="predicted"/>
<sequence length="135" mass="15755">MCEIKIYIMYKVGYIMSFEDFIEISEIELEVIKCKDIENLNDDKCIKRLNLTKKEFHIILKSARKKCATSVLENKLTKIKKEDDITLEDVPTTLCTFRCATCGRIYIINYFKEVITCPNCNSKKIMNNKDAGFCK</sequence>
<dbReference type="Pfam" id="PF02001">
    <property type="entry name" value="DUF134"/>
    <property type="match status" value="1"/>
</dbReference>
<dbReference type="InterPro" id="IPR002852">
    <property type="entry name" value="UPF0251"/>
</dbReference>
<dbReference type="Proteomes" id="UP000215694">
    <property type="component" value="Unassembled WGS sequence"/>
</dbReference>